<dbReference type="Proteomes" id="UP000812270">
    <property type="component" value="Unassembled WGS sequence"/>
</dbReference>
<keyword evidence="2" id="KW-1185">Reference proteome</keyword>
<comment type="caution">
    <text evidence="1">The sequence shown here is derived from an EMBL/GenBank/DDBJ whole genome shotgun (WGS) entry which is preliminary data.</text>
</comment>
<dbReference type="AlphaFoldDB" id="A0A9E2S974"/>
<evidence type="ECO:0000313" key="2">
    <source>
        <dbReference type="Proteomes" id="UP000812270"/>
    </source>
</evidence>
<reference evidence="1" key="1">
    <citation type="submission" date="2021-06" db="EMBL/GenBank/DDBJ databases">
        <authorList>
            <person name="Huq M.A."/>
        </authorList>
    </citation>
    <scope>NUCLEOTIDE SEQUENCE</scope>
    <source>
        <strain evidence="1">MAH-26</strain>
    </source>
</reference>
<evidence type="ECO:0000313" key="1">
    <source>
        <dbReference type="EMBL" id="MBV4358226.1"/>
    </source>
</evidence>
<protein>
    <submittedName>
        <fullName evidence="1">Sugar phosphate isomerase/epimerase</fullName>
    </submittedName>
</protein>
<name>A0A9E2S974_9BACT</name>
<gene>
    <name evidence="1" type="ORF">KTO63_13760</name>
</gene>
<proteinExistence type="predicted"/>
<sequence>MQVQFFCPRWGSENIQWDVFCKKVKEAGYDGIEYGIGNTASAKELDEVWNVAEKYKLKIIAQSWENTEADFSKHLECYHGWLEMIKPYPIVKIDSQTGRDFFSFEHNSALIAEATRFTNDTGIQVAHETHRNKLMFAAHISKDYLERIPEMRITLDASHWVCVAESFLEDQPAAIQLAIEKTIHLHARVGYPEGPQIPDPRVKEWEPALEKHLEWWDKVAALKTQQNEVLTITPEFGPYPYMVHDPASGQPIADQWSVNVFMMNLLKQRYQ</sequence>
<dbReference type="RefSeq" id="WP_217791905.1">
    <property type="nucleotide sequence ID" value="NZ_JAHSPG010000011.1"/>
</dbReference>
<dbReference type="EMBL" id="JAHSPG010000011">
    <property type="protein sequence ID" value="MBV4358226.1"/>
    <property type="molecule type" value="Genomic_DNA"/>
</dbReference>
<accession>A0A9E2S974</accession>
<keyword evidence="1" id="KW-0413">Isomerase</keyword>
<dbReference type="GO" id="GO:0016853">
    <property type="term" value="F:isomerase activity"/>
    <property type="evidence" value="ECO:0007669"/>
    <property type="project" value="UniProtKB-KW"/>
</dbReference>
<organism evidence="1 2">
    <name type="scientific">Pinibacter aurantiacus</name>
    <dbReference type="NCBI Taxonomy" id="2851599"/>
    <lineage>
        <taxon>Bacteria</taxon>
        <taxon>Pseudomonadati</taxon>
        <taxon>Bacteroidota</taxon>
        <taxon>Chitinophagia</taxon>
        <taxon>Chitinophagales</taxon>
        <taxon>Chitinophagaceae</taxon>
        <taxon>Pinibacter</taxon>
    </lineage>
</organism>